<dbReference type="Gene3D" id="1.10.3090.10">
    <property type="entry name" value="cca-adding enzyme, domain 2"/>
    <property type="match status" value="1"/>
</dbReference>
<dbReference type="AlphaFoldDB" id="A0A2L1GM41"/>
<dbReference type="InterPro" id="IPR010206">
    <property type="entry name" value="PolA_pol_I"/>
</dbReference>
<dbReference type="SUPFAM" id="SSF81891">
    <property type="entry name" value="Poly A polymerase C-terminal region-like"/>
    <property type="match status" value="1"/>
</dbReference>
<dbReference type="EMBL" id="CP021255">
    <property type="protein sequence ID" value="AVD70677.1"/>
    <property type="molecule type" value="Genomic_DNA"/>
</dbReference>
<protein>
    <recommendedName>
        <fullName evidence="9">Poly(A) polymerase</fullName>
    </recommendedName>
</protein>
<evidence type="ECO:0008006" key="9">
    <source>
        <dbReference type="Google" id="ProtNLM"/>
    </source>
</evidence>
<name>A0A2L1GM41_9BACT</name>
<organism evidence="7 8">
    <name type="scientific">Desulfobulbus oralis</name>
    <dbReference type="NCBI Taxonomy" id="1986146"/>
    <lineage>
        <taxon>Bacteria</taxon>
        <taxon>Pseudomonadati</taxon>
        <taxon>Thermodesulfobacteriota</taxon>
        <taxon>Desulfobulbia</taxon>
        <taxon>Desulfobulbales</taxon>
        <taxon>Desulfobulbaceae</taxon>
        <taxon>Desulfobulbus</taxon>
    </lineage>
</organism>
<evidence type="ECO:0000256" key="2">
    <source>
        <dbReference type="ARBA" id="ARBA00022741"/>
    </source>
</evidence>
<sequence>MSSEHRPADTVPETKPASPPTATIIPEGEHPIREQLLDREALKVLYRLRDAGFKGYLVGGGVRDLFLGKKPKDFDVSTDARPGELRRIFRNSRTIGRRFRLVQVFFHGNRIVEVSTLRSHSEGAENGEGDVLAANNTFGTLDEDAFRRDLTINALFYEIENHTVIDYVGGVADLNRGIIRMVGDPGLRFHHDPVRMLRAIRHAARTGFSIDPATFAALGEHASELMLCPPSRLRDEILKDLHSGASRAWAEQCMATPLWLTLFPFLGEGGKGRVREMRTMLLRMLAEIDRINQSGTEEKPVHMDDHFLFAVLLLPWAITAFDLPGAERLQGARFHELALALRQGVEECFGTPFNIQRMAKDRICVLLMQLPTLHHASAGGKPPRWLKGKSYYAECKRFYDLFQLGLGDRSAGIAAEDFVQPKAAERVVTVISAVETPSSRSHGRGSGTPVFSRQPGGVFGLCRKPAS</sequence>
<dbReference type="InterPro" id="IPR032828">
    <property type="entry name" value="PolyA_RNA-bd"/>
</dbReference>
<dbReference type="GO" id="GO:0000166">
    <property type="term" value="F:nucleotide binding"/>
    <property type="evidence" value="ECO:0007669"/>
    <property type="project" value="UniProtKB-KW"/>
</dbReference>
<dbReference type="NCBIfam" id="TIGR01942">
    <property type="entry name" value="pcnB"/>
    <property type="match status" value="1"/>
</dbReference>
<dbReference type="Gene3D" id="3.30.460.10">
    <property type="entry name" value="Beta Polymerase, domain 2"/>
    <property type="match status" value="1"/>
</dbReference>
<proteinExistence type="inferred from homology"/>
<evidence type="ECO:0000259" key="6">
    <source>
        <dbReference type="Pfam" id="PF12627"/>
    </source>
</evidence>
<keyword evidence="3" id="KW-0694">RNA-binding</keyword>
<dbReference type="GO" id="GO:0006396">
    <property type="term" value="P:RNA processing"/>
    <property type="evidence" value="ECO:0007669"/>
    <property type="project" value="InterPro"/>
</dbReference>
<comment type="similarity">
    <text evidence="3">Belongs to the tRNA nucleotidyltransferase/poly(A) polymerase family.</text>
</comment>
<dbReference type="InterPro" id="IPR052191">
    <property type="entry name" value="tRNA_ntf/polyA_polymerase_I"/>
</dbReference>
<evidence type="ECO:0000313" key="8">
    <source>
        <dbReference type="Proteomes" id="UP000239867"/>
    </source>
</evidence>
<dbReference type="KEGG" id="deo:CAY53_03580"/>
<dbReference type="OrthoDB" id="9805698at2"/>
<dbReference type="PANTHER" id="PTHR43051">
    <property type="entry name" value="POLYNUCLEOTIDE ADENYLYLTRANSFERASE FAMILY PROTEIN"/>
    <property type="match status" value="1"/>
</dbReference>
<feature type="domain" description="tRNA nucleotidyltransferase/poly(A) polymerase RNA and SrmB- binding" evidence="6">
    <location>
        <begin position="207"/>
        <end position="266"/>
    </location>
</feature>
<dbReference type="SUPFAM" id="SSF81301">
    <property type="entry name" value="Nucleotidyltransferase"/>
    <property type="match status" value="1"/>
</dbReference>
<feature type="region of interest" description="Disordered" evidence="4">
    <location>
        <begin position="1"/>
        <end position="29"/>
    </location>
</feature>
<dbReference type="Pfam" id="PF12627">
    <property type="entry name" value="PolyA_pol_RNAbd"/>
    <property type="match status" value="1"/>
</dbReference>
<dbReference type="Proteomes" id="UP000239867">
    <property type="component" value="Chromosome"/>
</dbReference>
<evidence type="ECO:0000256" key="4">
    <source>
        <dbReference type="SAM" id="MobiDB-lite"/>
    </source>
</evidence>
<evidence type="ECO:0000259" key="5">
    <source>
        <dbReference type="Pfam" id="PF01743"/>
    </source>
</evidence>
<dbReference type="CDD" id="cd05398">
    <property type="entry name" value="NT_ClassII-CCAase"/>
    <property type="match status" value="1"/>
</dbReference>
<evidence type="ECO:0000256" key="3">
    <source>
        <dbReference type="RuleBase" id="RU003953"/>
    </source>
</evidence>
<keyword evidence="2" id="KW-0547">Nucleotide-binding</keyword>
<feature type="region of interest" description="Disordered" evidence="4">
    <location>
        <begin position="437"/>
        <end position="459"/>
    </location>
</feature>
<evidence type="ECO:0000313" key="7">
    <source>
        <dbReference type="EMBL" id="AVD70677.1"/>
    </source>
</evidence>
<dbReference type="Pfam" id="PF01743">
    <property type="entry name" value="PolyA_pol"/>
    <property type="match status" value="1"/>
</dbReference>
<dbReference type="PANTHER" id="PTHR43051:SF1">
    <property type="entry name" value="POLYNUCLEOTIDE ADENYLYLTRANSFERASE FAMILY PROTEIN"/>
    <property type="match status" value="1"/>
</dbReference>
<reference evidence="7 8" key="1">
    <citation type="journal article" date="2018" name="MBio">
        <title>Insights into the evolution of host association through the isolation and characterization of a novel human periodontal pathobiont, Desulfobulbus oralis.</title>
        <authorList>
            <person name="Cross K.L."/>
            <person name="Chirania P."/>
            <person name="Xiong W."/>
            <person name="Beall C.J."/>
            <person name="Elkins J.G."/>
            <person name="Giannone R.J."/>
            <person name="Griffen A.L."/>
            <person name="Guss A.M."/>
            <person name="Hettich R.L."/>
            <person name="Joshi S.S."/>
            <person name="Mokrzan E.M."/>
            <person name="Martin R.K."/>
            <person name="Zhulin I.B."/>
            <person name="Leys E.J."/>
            <person name="Podar M."/>
        </authorList>
    </citation>
    <scope>NUCLEOTIDE SEQUENCE [LARGE SCALE GENOMIC DNA]</scope>
    <source>
        <strain evidence="7 8">ORNL</strain>
    </source>
</reference>
<dbReference type="InterPro" id="IPR043519">
    <property type="entry name" value="NT_sf"/>
</dbReference>
<keyword evidence="8" id="KW-1185">Reference proteome</keyword>
<keyword evidence="1 3" id="KW-0808">Transferase</keyword>
<feature type="domain" description="Poly A polymerase head" evidence="5">
    <location>
        <begin position="56"/>
        <end position="180"/>
    </location>
</feature>
<gene>
    <name evidence="7" type="ORF">CAY53_03580</name>
</gene>
<dbReference type="GO" id="GO:0003723">
    <property type="term" value="F:RNA binding"/>
    <property type="evidence" value="ECO:0007669"/>
    <property type="project" value="UniProtKB-KW"/>
</dbReference>
<dbReference type="GO" id="GO:1990817">
    <property type="term" value="F:poly(A) RNA polymerase activity"/>
    <property type="evidence" value="ECO:0007669"/>
    <property type="project" value="InterPro"/>
</dbReference>
<dbReference type="InterPro" id="IPR002646">
    <property type="entry name" value="PolA_pol_head_dom"/>
</dbReference>
<evidence type="ECO:0000256" key="1">
    <source>
        <dbReference type="ARBA" id="ARBA00022679"/>
    </source>
</evidence>
<dbReference type="GO" id="GO:0043633">
    <property type="term" value="P:polyadenylation-dependent RNA catabolic process"/>
    <property type="evidence" value="ECO:0007669"/>
    <property type="project" value="InterPro"/>
</dbReference>
<accession>A0A2L1GM41</accession>